<organism evidence="8 9">
    <name type="scientific">Ridgeia piscesae</name>
    <name type="common">Tubeworm</name>
    <dbReference type="NCBI Taxonomy" id="27915"/>
    <lineage>
        <taxon>Eukaryota</taxon>
        <taxon>Metazoa</taxon>
        <taxon>Spiralia</taxon>
        <taxon>Lophotrochozoa</taxon>
        <taxon>Annelida</taxon>
        <taxon>Polychaeta</taxon>
        <taxon>Sedentaria</taxon>
        <taxon>Canalipalpata</taxon>
        <taxon>Sabellida</taxon>
        <taxon>Siboglinidae</taxon>
        <taxon>Ridgeia</taxon>
    </lineage>
</organism>
<dbReference type="GO" id="GO:0004674">
    <property type="term" value="F:protein serine/threonine kinase activity"/>
    <property type="evidence" value="ECO:0007669"/>
    <property type="project" value="UniProtKB-EC"/>
</dbReference>
<feature type="region of interest" description="Disordered" evidence="6">
    <location>
        <begin position="181"/>
        <end position="220"/>
    </location>
</feature>
<dbReference type="Pfam" id="PF21127">
    <property type="entry name" value="ATG1-like_MIT2"/>
    <property type="match status" value="1"/>
</dbReference>
<evidence type="ECO:0000256" key="5">
    <source>
        <dbReference type="ARBA" id="ARBA00022840"/>
    </source>
</evidence>
<dbReference type="InterPro" id="IPR011009">
    <property type="entry name" value="Kinase-like_dom_sf"/>
</dbReference>
<dbReference type="GO" id="GO:0061709">
    <property type="term" value="P:reticulophagy"/>
    <property type="evidence" value="ECO:0007669"/>
    <property type="project" value="TreeGrafter"/>
</dbReference>
<dbReference type="InterPro" id="IPR048941">
    <property type="entry name" value="ATG1-like_MIT2"/>
</dbReference>
<gene>
    <name evidence="8" type="ORF">NP493_383g02026</name>
</gene>
<dbReference type="GO" id="GO:0042594">
    <property type="term" value="P:response to starvation"/>
    <property type="evidence" value="ECO:0007669"/>
    <property type="project" value="TreeGrafter"/>
</dbReference>
<dbReference type="GO" id="GO:0034045">
    <property type="term" value="C:phagophore assembly site membrane"/>
    <property type="evidence" value="ECO:0007669"/>
    <property type="project" value="TreeGrafter"/>
</dbReference>
<evidence type="ECO:0000259" key="7">
    <source>
        <dbReference type="PROSITE" id="PS50011"/>
    </source>
</evidence>
<dbReference type="PANTHER" id="PTHR24348:SF22">
    <property type="entry name" value="NON-SPECIFIC SERINE_THREONINE PROTEIN KINASE"/>
    <property type="match status" value="1"/>
</dbReference>
<dbReference type="GO" id="GO:0000422">
    <property type="term" value="P:autophagy of mitochondrion"/>
    <property type="evidence" value="ECO:0007669"/>
    <property type="project" value="TreeGrafter"/>
</dbReference>
<keyword evidence="3" id="KW-0547">Nucleotide-binding</keyword>
<keyword evidence="9" id="KW-1185">Reference proteome</keyword>
<feature type="region of interest" description="Disordered" evidence="6">
    <location>
        <begin position="425"/>
        <end position="447"/>
    </location>
</feature>
<keyword evidence="4" id="KW-0418">Kinase</keyword>
<evidence type="ECO:0000256" key="2">
    <source>
        <dbReference type="ARBA" id="ARBA00022679"/>
    </source>
</evidence>
<dbReference type="InterPro" id="IPR045269">
    <property type="entry name" value="Atg1-like"/>
</dbReference>
<sequence>MEAKGTLSEDTIASFLKQIAGAMVALNAKGIVHRDLKPQNILLCHAPHTSNPHPSEIQLKIADFGFARFLQDGVMAATLCGSPMYMAPEVIMSLQYDAKADLWSVGTIVYQCLTGKAPFQAQTPQQLKQFYEKNATLQPNIPPGTSKELKHLLLTLLKRNAKERIDFDDFFKHPFLNPKARSSSPVPVPRTRLHGSVSDSPTVKAVSTSPLSGHVAVSPPMPCRLPQRSGHQLMDIGGSPQEGFMKGHPRCLTPPEDFVLVPENIPSDHSVSSAGSGGRYPSSADLTAIFSDNSPDSPKLNPKLVRNSPRGGTVPMRKKAALTSSPRQTSPSRPSSLPVHCPSTSPSQPIPVPSQVRAYEQIQRSVGGSPSSPPSARVPSSPKGVPIPRKASTGSIASVGSISPPSVQFTIGTPPGAPWRKMSLGSTPPMNRHTPPPGGTSPLRRASGPAVTTTRMSVPNVAGTSPALPTIVGSPTKFNGALRFTVGTPVQEEPLFAPFGGRMAVPVESDDRSMTEPGAVISRSSSATRLSDQLLKAAFGIRTPSGGAADLPAGLSHSPTTGVVVPYSSAALPTGTFPHAGSSSSLKESATTQVTFAHARTRTLSCGLEESASDSMRYMQSLPTMEGPVTFVAPELAEEVLMDKSHNETVSKLSFVLALVECIIDLAQSRSSPLSESVTEKVLSSSPGGGTATMDHISFMSEGDRCIEQLVLYVRALQLLSSSIQLAKEEVSAGRLHPSNNVRALVTEMNAFYHQCLCVCKFLHNKSSAVRGADVTSVTATVTADRLIYSHAIEMCQTAAADELFGNPRECFHRYRNAQILLHSLAQQARDDHDRQLLNKYRESVEKRLYTLYNQGYVNIQDNS</sequence>
<dbReference type="Proteomes" id="UP001209878">
    <property type="component" value="Unassembled WGS sequence"/>
</dbReference>
<keyword evidence="2" id="KW-0808">Transferase</keyword>
<proteinExistence type="predicted"/>
<dbReference type="GO" id="GO:0010508">
    <property type="term" value="P:positive regulation of autophagy"/>
    <property type="evidence" value="ECO:0007669"/>
    <property type="project" value="TreeGrafter"/>
</dbReference>
<dbReference type="AlphaFoldDB" id="A0AAD9L2C4"/>
<protein>
    <recommendedName>
        <fullName evidence="1">non-specific serine/threonine protein kinase</fullName>
        <ecNumber evidence="1">2.7.11.1</ecNumber>
    </recommendedName>
</protein>
<evidence type="ECO:0000256" key="6">
    <source>
        <dbReference type="SAM" id="MobiDB-lite"/>
    </source>
</evidence>
<feature type="compositionally biased region" description="Low complexity" evidence="6">
    <location>
        <begin position="364"/>
        <end position="382"/>
    </location>
</feature>
<accession>A0AAD9L2C4</accession>
<name>A0AAD9L2C4_RIDPI</name>
<feature type="domain" description="Protein kinase" evidence="7">
    <location>
        <begin position="1"/>
        <end position="176"/>
    </location>
</feature>
<comment type="caution">
    <text evidence="8">The sequence shown here is derived from an EMBL/GenBank/DDBJ whole genome shotgun (WGS) entry which is preliminary data.</text>
</comment>
<evidence type="ECO:0000256" key="3">
    <source>
        <dbReference type="ARBA" id="ARBA00022741"/>
    </source>
</evidence>
<dbReference type="GO" id="GO:0000045">
    <property type="term" value="P:autophagosome assembly"/>
    <property type="evidence" value="ECO:0007669"/>
    <property type="project" value="TreeGrafter"/>
</dbReference>
<dbReference type="GO" id="GO:0005524">
    <property type="term" value="F:ATP binding"/>
    <property type="evidence" value="ECO:0007669"/>
    <property type="project" value="UniProtKB-KW"/>
</dbReference>
<evidence type="ECO:0000313" key="9">
    <source>
        <dbReference type="Proteomes" id="UP001209878"/>
    </source>
</evidence>
<dbReference type="FunFam" id="1.10.510.10:FF:000493">
    <property type="entry name" value="serine/threonine-protein kinase unc-51 isoform X2"/>
    <property type="match status" value="1"/>
</dbReference>
<feature type="compositionally biased region" description="Low complexity" evidence="6">
    <location>
        <begin position="322"/>
        <end position="347"/>
    </location>
</feature>
<dbReference type="SUPFAM" id="SSF56112">
    <property type="entry name" value="Protein kinase-like (PK-like)"/>
    <property type="match status" value="1"/>
</dbReference>
<feature type="region of interest" description="Disordered" evidence="6">
    <location>
        <begin position="259"/>
        <end position="394"/>
    </location>
</feature>
<dbReference type="PROSITE" id="PS50011">
    <property type="entry name" value="PROTEIN_KINASE_DOM"/>
    <property type="match status" value="1"/>
</dbReference>
<dbReference type="EMBL" id="JAODUO010000383">
    <property type="protein sequence ID" value="KAK2181741.1"/>
    <property type="molecule type" value="Genomic_DNA"/>
</dbReference>
<evidence type="ECO:0000313" key="8">
    <source>
        <dbReference type="EMBL" id="KAK2181741.1"/>
    </source>
</evidence>
<dbReference type="Pfam" id="PF12063">
    <property type="entry name" value="ATG1-like_MIT1"/>
    <property type="match status" value="1"/>
</dbReference>
<dbReference type="InterPro" id="IPR000719">
    <property type="entry name" value="Prot_kinase_dom"/>
</dbReference>
<evidence type="ECO:0000256" key="4">
    <source>
        <dbReference type="ARBA" id="ARBA00022777"/>
    </source>
</evidence>
<dbReference type="GO" id="GO:0005776">
    <property type="term" value="C:autophagosome"/>
    <property type="evidence" value="ECO:0007669"/>
    <property type="project" value="TreeGrafter"/>
</dbReference>
<dbReference type="Pfam" id="PF00069">
    <property type="entry name" value="Pkinase"/>
    <property type="match status" value="1"/>
</dbReference>
<dbReference type="PANTHER" id="PTHR24348">
    <property type="entry name" value="SERINE/THREONINE-PROTEIN KINASE UNC-51-RELATED"/>
    <property type="match status" value="1"/>
</dbReference>
<dbReference type="SMART" id="SM00220">
    <property type="entry name" value="S_TKc"/>
    <property type="match status" value="1"/>
</dbReference>
<feature type="compositionally biased region" description="Polar residues" evidence="6">
    <location>
        <begin position="197"/>
        <end position="211"/>
    </location>
</feature>
<keyword evidence="5" id="KW-0067">ATP-binding</keyword>
<reference evidence="8" key="1">
    <citation type="journal article" date="2023" name="Mol. Biol. Evol.">
        <title>Third-Generation Sequencing Reveals the Adaptive Role of the Epigenome in Three Deep-Sea Polychaetes.</title>
        <authorList>
            <person name="Perez M."/>
            <person name="Aroh O."/>
            <person name="Sun Y."/>
            <person name="Lan Y."/>
            <person name="Juniper S.K."/>
            <person name="Young C.R."/>
            <person name="Angers B."/>
            <person name="Qian P.Y."/>
        </authorList>
    </citation>
    <scope>NUCLEOTIDE SEQUENCE</scope>
    <source>
        <strain evidence="8">R07B-5</strain>
    </source>
</reference>
<dbReference type="EC" id="2.7.11.1" evidence="1"/>
<dbReference type="GO" id="GO:0005829">
    <property type="term" value="C:cytosol"/>
    <property type="evidence" value="ECO:0007669"/>
    <property type="project" value="TreeGrafter"/>
</dbReference>
<dbReference type="InterPro" id="IPR008271">
    <property type="entry name" value="Ser/Thr_kinase_AS"/>
</dbReference>
<dbReference type="InterPro" id="IPR022708">
    <property type="entry name" value="Atg1-like_tMIT"/>
</dbReference>
<dbReference type="PROSITE" id="PS00108">
    <property type="entry name" value="PROTEIN_KINASE_ST"/>
    <property type="match status" value="1"/>
</dbReference>
<dbReference type="Gene3D" id="1.10.510.10">
    <property type="entry name" value="Transferase(Phosphotransferase) domain 1"/>
    <property type="match status" value="1"/>
</dbReference>
<dbReference type="GO" id="GO:0048675">
    <property type="term" value="P:axon extension"/>
    <property type="evidence" value="ECO:0007669"/>
    <property type="project" value="TreeGrafter"/>
</dbReference>
<evidence type="ECO:0000256" key="1">
    <source>
        <dbReference type="ARBA" id="ARBA00012513"/>
    </source>
</evidence>
<dbReference type="GO" id="GO:0034727">
    <property type="term" value="P:piecemeal microautophagy of the nucleus"/>
    <property type="evidence" value="ECO:0007669"/>
    <property type="project" value="TreeGrafter"/>
</dbReference>